<protein>
    <submittedName>
        <fullName evidence="1">Hemin uptake protein HemP</fullName>
    </submittedName>
</protein>
<dbReference type="Gene3D" id="2.10.70.10">
    <property type="entry name" value="Complement Module, domain 1"/>
    <property type="match status" value="1"/>
</dbReference>
<dbReference type="AlphaFoldDB" id="A0AAE3TC67"/>
<organism evidence="1 2">
    <name type="scientific">Psychromarinibacter sediminicola</name>
    <dbReference type="NCBI Taxonomy" id="3033385"/>
    <lineage>
        <taxon>Bacteria</taxon>
        <taxon>Pseudomonadati</taxon>
        <taxon>Pseudomonadota</taxon>
        <taxon>Alphaproteobacteria</taxon>
        <taxon>Rhodobacterales</taxon>
        <taxon>Paracoccaceae</taxon>
        <taxon>Psychromarinibacter</taxon>
    </lineage>
</organism>
<comment type="caution">
    <text evidence="1">The sequence shown here is derived from an EMBL/GenBank/DDBJ whole genome shotgun (WGS) entry which is preliminary data.</text>
</comment>
<proteinExistence type="predicted"/>
<name>A0AAE3TC67_9RHOB</name>
<dbReference type="EMBL" id="JARGYC010000088">
    <property type="protein sequence ID" value="MDF0603340.1"/>
    <property type="molecule type" value="Genomic_DNA"/>
</dbReference>
<gene>
    <name evidence="1" type="ORF">P1J78_21640</name>
</gene>
<dbReference type="InterPro" id="IPR019600">
    <property type="entry name" value="Hemin_uptake_protein_HemP"/>
</dbReference>
<sequence>MPVHQAEALTGGGREAKIVLGDQVYTLRITRAGKLILTK</sequence>
<keyword evidence="2" id="KW-1185">Reference proteome</keyword>
<dbReference type="RefSeq" id="WP_275569469.1">
    <property type="nucleotide sequence ID" value="NZ_JARGYC010000088.1"/>
</dbReference>
<dbReference type="Pfam" id="PF10636">
    <property type="entry name" value="hemP"/>
    <property type="match status" value="1"/>
</dbReference>
<evidence type="ECO:0000313" key="2">
    <source>
        <dbReference type="Proteomes" id="UP001220964"/>
    </source>
</evidence>
<dbReference type="Proteomes" id="UP001220964">
    <property type="component" value="Unassembled WGS sequence"/>
</dbReference>
<reference evidence="1" key="1">
    <citation type="submission" date="2023-03" db="EMBL/GenBank/DDBJ databases">
        <title>Multiphase analysis and comparison of six strains from genera Psychromarinibacter, Lutimaribacter, and Maritimibacter, including a novel species: Psychromarinibacter sediminicola sp. nov.</title>
        <authorList>
            <person name="Wang Y.-H."/>
            <person name="Ye M.-Q."/>
            <person name="Du Z.-J."/>
        </authorList>
    </citation>
    <scope>NUCLEOTIDE SEQUENCE</scope>
    <source>
        <strain evidence="1">C21-152</strain>
    </source>
</reference>
<accession>A0AAE3TC67</accession>
<evidence type="ECO:0000313" key="1">
    <source>
        <dbReference type="EMBL" id="MDF0603340.1"/>
    </source>
</evidence>